<name>A0A4V2SD64_9GAMM</name>
<dbReference type="EMBL" id="SLWY01000006">
    <property type="protein sequence ID" value="TCO82096.1"/>
    <property type="molecule type" value="Genomic_DNA"/>
</dbReference>
<dbReference type="InterPro" id="IPR036748">
    <property type="entry name" value="MTH938-like_sf"/>
</dbReference>
<dbReference type="InterPro" id="IPR007523">
    <property type="entry name" value="NDUFAF3/AAMDC"/>
</dbReference>
<organism evidence="1 2">
    <name type="scientific">Plasticicumulans lactativorans</name>
    <dbReference type="NCBI Taxonomy" id="1133106"/>
    <lineage>
        <taxon>Bacteria</taxon>
        <taxon>Pseudomonadati</taxon>
        <taxon>Pseudomonadota</taxon>
        <taxon>Gammaproteobacteria</taxon>
        <taxon>Candidatus Competibacteraceae</taxon>
        <taxon>Plasticicumulans</taxon>
    </lineage>
</organism>
<sequence length="124" mass="13682">MRVSLDFEGRHNVVRAYGEGYVTVNADTRLECAFVISPQRLITDTLPQRFEDLAAEHFEALIELRPEVVLLGTGARQRFPHPRLTQALTAAGIAVEVMSTDAACRTYNIVAAEGRNAVALLLMI</sequence>
<evidence type="ECO:0008006" key="3">
    <source>
        <dbReference type="Google" id="ProtNLM"/>
    </source>
</evidence>
<dbReference type="SUPFAM" id="SSF64076">
    <property type="entry name" value="MTH938-like"/>
    <property type="match status" value="1"/>
</dbReference>
<reference evidence="1 2" key="1">
    <citation type="submission" date="2019-03" db="EMBL/GenBank/DDBJ databases">
        <title>Genomic Encyclopedia of Type Strains, Phase IV (KMG-IV): sequencing the most valuable type-strain genomes for metagenomic binning, comparative biology and taxonomic classification.</title>
        <authorList>
            <person name="Goeker M."/>
        </authorList>
    </citation>
    <scope>NUCLEOTIDE SEQUENCE [LARGE SCALE GENOMIC DNA]</scope>
    <source>
        <strain evidence="1 2">DSM 25287</strain>
    </source>
</reference>
<dbReference type="OrthoDB" id="9800373at2"/>
<dbReference type="AlphaFoldDB" id="A0A4V2SD64"/>
<keyword evidence="2" id="KW-1185">Reference proteome</keyword>
<evidence type="ECO:0000313" key="2">
    <source>
        <dbReference type="Proteomes" id="UP000295765"/>
    </source>
</evidence>
<dbReference type="PANTHER" id="PTHR21192:SF2">
    <property type="entry name" value="NADH DEHYDROGENASE [UBIQUINONE] 1 ALPHA SUBCOMPLEX ASSEMBLY FACTOR 3"/>
    <property type="match status" value="1"/>
</dbReference>
<dbReference type="PANTHER" id="PTHR21192">
    <property type="entry name" value="NUCLEAR PROTEIN E3-3"/>
    <property type="match status" value="1"/>
</dbReference>
<protein>
    <recommendedName>
        <fullName evidence="3">Xcc1710-like domain-containing protein</fullName>
    </recommendedName>
</protein>
<comment type="caution">
    <text evidence="1">The sequence shown here is derived from an EMBL/GenBank/DDBJ whole genome shotgun (WGS) entry which is preliminary data.</text>
</comment>
<proteinExistence type="predicted"/>
<evidence type="ECO:0000313" key="1">
    <source>
        <dbReference type="EMBL" id="TCO82096.1"/>
    </source>
</evidence>
<dbReference type="Pfam" id="PF04430">
    <property type="entry name" value="DUF498"/>
    <property type="match status" value="1"/>
</dbReference>
<dbReference type="CDD" id="cd05560">
    <property type="entry name" value="Xcc1710_like"/>
    <property type="match status" value="1"/>
</dbReference>
<dbReference type="Proteomes" id="UP000295765">
    <property type="component" value="Unassembled WGS sequence"/>
</dbReference>
<accession>A0A4V2SD64</accession>
<gene>
    <name evidence="1" type="ORF">EV699_106193</name>
</gene>
<dbReference type="Gene3D" id="3.40.1230.10">
    <property type="entry name" value="MTH938-like"/>
    <property type="match status" value="1"/>
</dbReference>
<dbReference type="RefSeq" id="WP_132540454.1">
    <property type="nucleotide sequence ID" value="NZ_SLWY01000006.1"/>
</dbReference>